<organism evidence="2 3">
    <name type="scientific">Dissostichus eleginoides</name>
    <name type="common">Patagonian toothfish</name>
    <name type="synonym">Dissostichus amissus</name>
    <dbReference type="NCBI Taxonomy" id="100907"/>
    <lineage>
        <taxon>Eukaryota</taxon>
        <taxon>Metazoa</taxon>
        <taxon>Chordata</taxon>
        <taxon>Craniata</taxon>
        <taxon>Vertebrata</taxon>
        <taxon>Euteleostomi</taxon>
        <taxon>Actinopterygii</taxon>
        <taxon>Neopterygii</taxon>
        <taxon>Teleostei</taxon>
        <taxon>Neoteleostei</taxon>
        <taxon>Acanthomorphata</taxon>
        <taxon>Eupercaria</taxon>
        <taxon>Perciformes</taxon>
        <taxon>Notothenioidei</taxon>
        <taxon>Nototheniidae</taxon>
        <taxon>Dissostichus</taxon>
    </lineage>
</organism>
<gene>
    <name evidence="2" type="ORF">KUDE01_000638</name>
</gene>
<name>A0AAD9CHT8_DISEL</name>
<sequence length="86" mass="9678">MELLFTLRTGTDVSSRARPRPGNTANRDRVMAPAVKMVTELPVEWLLSCDGYSCNGQGLPFIPTKVISTGYPALCRYRVDCKHRYE</sequence>
<reference evidence="2" key="1">
    <citation type="submission" date="2023-04" db="EMBL/GenBank/DDBJ databases">
        <title>Chromosome-level genome of Chaenocephalus aceratus.</title>
        <authorList>
            <person name="Park H."/>
        </authorList>
    </citation>
    <scope>NUCLEOTIDE SEQUENCE</scope>
    <source>
        <strain evidence="2">DE</strain>
        <tissue evidence="2">Muscle</tissue>
    </source>
</reference>
<evidence type="ECO:0000313" key="3">
    <source>
        <dbReference type="Proteomes" id="UP001228049"/>
    </source>
</evidence>
<feature type="non-terminal residue" evidence="2">
    <location>
        <position position="86"/>
    </location>
</feature>
<accession>A0AAD9CHT8</accession>
<proteinExistence type="predicted"/>
<dbReference type="EMBL" id="JASDAP010000007">
    <property type="protein sequence ID" value="KAK1899849.1"/>
    <property type="molecule type" value="Genomic_DNA"/>
</dbReference>
<dbReference type="AlphaFoldDB" id="A0AAD9CHT8"/>
<protein>
    <submittedName>
        <fullName evidence="2">UvrABC system protein C</fullName>
    </submittedName>
</protein>
<evidence type="ECO:0000313" key="2">
    <source>
        <dbReference type="EMBL" id="KAK1899849.1"/>
    </source>
</evidence>
<feature type="region of interest" description="Disordered" evidence="1">
    <location>
        <begin position="1"/>
        <end position="27"/>
    </location>
</feature>
<comment type="caution">
    <text evidence="2">The sequence shown here is derived from an EMBL/GenBank/DDBJ whole genome shotgun (WGS) entry which is preliminary data.</text>
</comment>
<keyword evidence="3" id="KW-1185">Reference proteome</keyword>
<evidence type="ECO:0000256" key="1">
    <source>
        <dbReference type="SAM" id="MobiDB-lite"/>
    </source>
</evidence>
<dbReference type="Proteomes" id="UP001228049">
    <property type="component" value="Unassembled WGS sequence"/>
</dbReference>